<protein>
    <recommendedName>
        <fullName evidence="3">DUF6535 domain-containing protein</fullName>
    </recommendedName>
</protein>
<comment type="caution">
    <text evidence="4">The sequence shown here is derived from an EMBL/GenBank/DDBJ whole genome shotgun (WGS) entry which is preliminary data.</text>
</comment>
<dbReference type="Proteomes" id="UP000663861">
    <property type="component" value="Unassembled WGS sequence"/>
</dbReference>
<feature type="compositionally biased region" description="Polar residues" evidence="1">
    <location>
        <begin position="47"/>
        <end position="71"/>
    </location>
</feature>
<keyword evidence="2" id="KW-1133">Transmembrane helix</keyword>
<evidence type="ECO:0000256" key="1">
    <source>
        <dbReference type="SAM" id="MobiDB-lite"/>
    </source>
</evidence>
<evidence type="ECO:0000313" key="4">
    <source>
        <dbReference type="EMBL" id="CAE6439664.1"/>
    </source>
</evidence>
<accession>A0A8H2Y3Y2</accession>
<dbReference type="AlphaFoldDB" id="A0A8H2Y3Y2"/>
<organism evidence="4 5">
    <name type="scientific">Rhizoctonia solani</name>
    <dbReference type="NCBI Taxonomy" id="456999"/>
    <lineage>
        <taxon>Eukaryota</taxon>
        <taxon>Fungi</taxon>
        <taxon>Dikarya</taxon>
        <taxon>Basidiomycota</taxon>
        <taxon>Agaricomycotina</taxon>
        <taxon>Agaricomycetes</taxon>
        <taxon>Cantharellales</taxon>
        <taxon>Ceratobasidiaceae</taxon>
        <taxon>Rhizoctonia</taxon>
    </lineage>
</organism>
<feature type="region of interest" description="Disordered" evidence="1">
    <location>
        <begin position="36"/>
        <end position="73"/>
    </location>
</feature>
<dbReference type="EMBL" id="CAJMWY010000577">
    <property type="protein sequence ID" value="CAE6439664.1"/>
    <property type="molecule type" value="Genomic_DNA"/>
</dbReference>
<keyword evidence="2" id="KW-0812">Transmembrane</keyword>
<feature type="transmembrane region" description="Helical" evidence="2">
    <location>
        <begin position="251"/>
        <end position="275"/>
    </location>
</feature>
<reference evidence="4" key="1">
    <citation type="submission" date="2021-01" db="EMBL/GenBank/DDBJ databases">
        <authorList>
            <person name="Kaushik A."/>
        </authorList>
    </citation>
    <scope>NUCLEOTIDE SEQUENCE</scope>
    <source>
        <strain evidence="4">AG4-RS23</strain>
    </source>
</reference>
<feature type="transmembrane region" description="Helical" evidence="2">
    <location>
        <begin position="120"/>
        <end position="137"/>
    </location>
</feature>
<evidence type="ECO:0000256" key="2">
    <source>
        <dbReference type="SAM" id="Phobius"/>
    </source>
</evidence>
<evidence type="ECO:0000313" key="5">
    <source>
        <dbReference type="Proteomes" id="UP000663861"/>
    </source>
</evidence>
<dbReference type="InterPro" id="IPR045338">
    <property type="entry name" value="DUF6535"/>
</dbReference>
<feature type="domain" description="DUF6535" evidence="3">
    <location>
        <begin position="96"/>
        <end position="276"/>
    </location>
</feature>
<dbReference type="Pfam" id="PF20153">
    <property type="entry name" value="DUF6535"/>
    <property type="match status" value="1"/>
</dbReference>
<name>A0A8H2Y3Y2_9AGAM</name>
<sequence>MSILVPQTNNATTTKTQLKDPSDSYITTIVSSHEMLSKVDSPPAHGNESQPQHGVTDTFPNRECSPTSETPNVRFPLETLPRLEHGDELGRNGRFWTMYVKDTNEWDAELVDKWNKSLDVILVFAALFSAISTAFLIETSKKLQEDPTDVSAQTLIVISQTLLTLVNNTSSESAVPTPMNNAPFSPSRMVVLVNTLWYMSLSVSVGASFLAMLAKDWCHTFMAGRKGDLWIQARRRQRKWTMIEKWKMQELIMVLPSLIHLSLLLFAIGLCVYVWELNKAVAIPPGGGGSRALPVHNTGINNPTVWDNETILRVSEVSHYRALWYTCFPSMLYTLYDKWLSALERYFAFMHARSPTEPSLEEYDNMRPEQDEYTSLALSWVIANCQEPASVDLALQAIADVDPRLSREPLEKCNAATAIARRLGSSSFHSVPDRHRQLNYIHALAFFGNQAPATIDDQASAGKHDLGDIKNMSRLLHINNERRVTSMITDGKLTGNEHNFLALNIGSRAASCVLEVVKGSTSFSNWAFPHIARLLVEYTQPQHGQFDPLHPASILSLAHAGSLLTVYCPPKDRLDTPNIAFQLLLPILSIPFDPKSDLYRLSSMLIVSALSHSQRMRSRESSPPNHTTSTAESLRALLAYSRMTLSPAAFWFGVLELSSRPEVYNCTGDYEGTWPWWSDFQHELHKLSHININLCAIRGVSFVFDSLVPQNEELPNNTLDHLKSINCVFQGAQITTPPVALYVLVVETQCRDRFSIRGIAQCSEMLSQYAFPQLSADLVAYLHSRDIVVYLAEGVSDSFCPIKFFSLSHLWLLYTLYLDSPSTQDTTRDKLAVELDKYQKVDHTWEALGRVRDDLGRSIRKLWERPRQNRDATKAFGVWAYRVVECVFQQQGLQPSDSRWRQIEKELAGVAPELRGLSSFTDVVGSSPDETHVKIDLEEPESATQ</sequence>
<evidence type="ECO:0000259" key="3">
    <source>
        <dbReference type="Pfam" id="PF20153"/>
    </source>
</evidence>
<keyword evidence="2" id="KW-0472">Membrane</keyword>
<gene>
    <name evidence="4" type="ORF">RDB_LOCUS38189</name>
</gene>
<proteinExistence type="predicted"/>
<feature type="transmembrane region" description="Helical" evidence="2">
    <location>
        <begin position="196"/>
        <end position="214"/>
    </location>
</feature>